<comment type="subcellular location">
    <subcellularLocation>
        <location evidence="1">Cytoplasm</location>
    </subcellularLocation>
</comment>
<dbReference type="GO" id="GO:0005737">
    <property type="term" value="C:cytoplasm"/>
    <property type="evidence" value="ECO:0007669"/>
    <property type="project" value="UniProtKB-SubCell"/>
</dbReference>
<dbReference type="PANTHER" id="PTHR12983">
    <property type="entry name" value="RING FINGER 10 FAMILY MEMBER"/>
    <property type="match status" value="1"/>
</dbReference>
<gene>
    <name evidence="4" type="ORF">TTEB3V08_LOCUS4558</name>
</gene>
<evidence type="ECO:0000256" key="3">
    <source>
        <dbReference type="SAM" id="MobiDB-lite"/>
    </source>
</evidence>
<feature type="compositionally biased region" description="Basic and acidic residues" evidence="3">
    <location>
        <begin position="617"/>
        <end position="628"/>
    </location>
</feature>
<evidence type="ECO:0000256" key="1">
    <source>
        <dbReference type="ARBA" id="ARBA00004496"/>
    </source>
</evidence>
<dbReference type="GO" id="GO:0000976">
    <property type="term" value="F:transcription cis-regulatory region binding"/>
    <property type="evidence" value="ECO:0007669"/>
    <property type="project" value="TreeGrafter"/>
</dbReference>
<evidence type="ECO:0000313" key="4">
    <source>
        <dbReference type="EMBL" id="CAD7456531.1"/>
    </source>
</evidence>
<name>A0A7R9FPS2_9NEOP</name>
<dbReference type="GO" id="GO:0045944">
    <property type="term" value="P:positive regulation of transcription by RNA polymerase II"/>
    <property type="evidence" value="ECO:0007669"/>
    <property type="project" value="TreeGrafter"/>
</dbReference>
<accession>A0A7R9FPS2</accession>
<dbReference type="EMBL" id="OE001319">
    <property type="protein sequence ID" value="CAD7456531.1"/>
    <property type="molecule type" value="Genomic_DNA"/>
</dbReference>
<dbReference type="PANTHER" id="PTHR12983:SF9">
    <property type="entry name" value="E3 UBIQUITIN-PROTEIN LIGASE RNF10"/>
    <property type="match status" value="1"/>
</dbReference>
<evidence type="ECO:0000256" key="2">
    <source>
        <dbReference type="ARBA" id="ARBA00022490"/>
    </source>
</evidence>
<sequence length="853" mass="94818">MNFNLVLFISRWNGKEVPATLVAVERKEVPATLVAVERKEVPATLVAVDRKEVPATITLLNTLLLPGLVQWEKQGLSIDVCKLERQCPSREPIETGVFFGTEYRGELITGGLENMGCGAVQAVERVGGPACASAEERDKGRLNNAGSKSFSRSSRRHEPNSSGASRWEPGRKPASQKSKCFDKRPKPKGQYGGKEDPKVAAVDAVEYGSVIAPGSKKQNLNHLLNFHYAPREGSGSMWRSGGHQGLNRWMATHKHKYNKEQFLQANCQFVVKADGDYSVHNTNPDILVDWGLIEQIVIKETTGVNPSVVAAAHPRFSVGDHITMQLMKRAKGCLSATPVTHFGLRPADTIPAVSETSVNTFYSKLLLATTDDVRSILECERKELEVQLGDEHGAPEMCFIEQALELLKQRSSQTEPQVSSVNKNSPITPDITVLEQNLTDDKTMYYSCAFDDEFLPAPTSDNCEVENAAKIKYSLDESCVLHARPRYRSQSSEEGSSTFNLEDRDTTPTNTLKYFYFYQASDGQHIYLHAINARMMEHSYGSLEQCPSTFTARIVEKESGSITEDLRCRLRYLQHLPVTCQLEVVELNLAPPIVSRHTLQYFQDQLEGRRKRRQRRARDENRREKEISEQEKKAWGLYPTPHIQIQSYRHFPQYNLLEDETPLAPEQDQLPYASTSEASLSSTSGITSNTTSMNAAMESLSLDSQKDTTGPSFAQMLREGKKDWPLVCAPIGVVVKSKIETRSIVDHPDSDVEPEGYVPAPTYRQSFSDSIALALERATAEGHGGQGETAPASGKKKKRQKQKILFATSMGKACKTASSCRPSAQPLDRMVPGATPGLINRLSLVICFRADQM</sequence>
<keyword evidence="2" id="KW-0963">Cytoplasm</keyword>
<proteinExistence type="predicted"/>
<feature type="region of interest" description="Disordered" evidence="3">
    <location>
        <begin position="133"/>
        <end position="196"/>
    </location>
</feature>
<reference evidence="4" key="1">
    <citation type="submission" date="2020-11" db="EMBL/GenBank/DDBJ databases">
        <authorList>
            <person name="Tran Van P."/>
        </authorList>
    </citation>
    <scope>NUCLEOTIDE SEQUENCE</scope>
</reference>
<organism evidence="4">
    <name type="scientific">Timema tahoe</name>
    <dbReference type="NCBI Taxonomy" id="61484"/>
    <lineage>
        <taxon>Eukaryota</taxon>
        <taxon>Metazoa</taxon>
        <taxon>Ecdysozoa</taxon>
        <taxon>Arthropoda</taxon>
        <taxon>Hexapoda</taxon>
        <taxon>Insecta</taxon>
        <taxon>Pterygota</taxon>
        <taxon>Neoptera</taxon>
        <taxon>Polyneoptera</taxon>
        <taxon>Phasmatodea</taxon>
        <taxon>Timematodea</taxon>
        <taxon>Timematoidea</taxon>
        <taxon>Timematidae</taxon>
        <taxon>Timema</taxon>
    </lineage>
</organism>
<feature type="region of interest" description="Disordered" evidence="3">
    <location>
        <begin position="607"/>
        <end position="628"/>
    </location>
</feature>
<dbReference type="InterPro" id="IPR039739">
    <property type="entry name" value="MAG2/RNF10"/>
</dbReference>
<dbReference type="AlphaFoldDB" id="A0A7R9FPS2"/>
<feature type="region of interest" description="Disordered" evidence="3">
    <location>
        <begin position="780"/>
        <end position="801"/>
    </location>
</feature>
<protein>
    <submittedName>
        <fullName evidence="4">Uncharacterized protein</fullName>
    </submittedName>
</protein>